<reference evidence="2 3" key="1">
    <citation type="journal article" date="2021" name="Elife">
        <title>Chloroplast acquisition without the gene transfer in kleptoplastic sea slugs, Plakobranchus ocellatus.</title>
        <authorList>
            <person name="Maeda T."/>
            <person name="Takahashi S."/>
            <person name="Yoshida T."/>
            <person name="Shimamura S."/>
            <person name="Takaki Y."/>
            <person name="Nagai Y."/>
            <person name="Toyoda A."/>
            <person name="Suzuki Y."/>
            <person name="Arimoto A."/>
            <person name="Ishii H."/>
            <person name="Satoh N."/>
            <person name="Nishiyama T."/>
            <person name="Hasebe M."/>
            <person name="Maruyama T."/>
            <person name="Minagawa J."/>
            <person name="Obokata J."/>
            <person name="Shigenobu S."/>
        </authorList>
    </citation>
    <scope>NUCLEOTIDE SEQUENCE [LARGE SCALE GENOMIC DNA]</scope>
</reference>
<name>A0AAV4G4A5_9GAST</name>
<dbReference type="Proteomes" id="UP000762676">
    <property type="component" value="Unassembled WGS sequence"/>
</dbReference>
<gene>
    <name evidence="2" type="ORF">ElyMa_004046400</name>
</gene>
<feature type="compositionally biased region" description="Acidic residues" evidence="1">
    <location>
        <begin position="1"/>
        <end position="27"/>
    </location>
</feature>
<keyword evidence="3" id="KW-1185">Reference proteome</keyword>
<feature type="region of interest" description="Disordered" evidence="1">
    <location>
        <begin position="1"/>
        <end position="28"/>
    </location>
</feature>
<comment type="caution">
    <text evidence="2">The sequence shown here is derived from an EMBL/GenBank/DDBJ whole genome shotgun (WGS) entry which is preliminary data.</text>
</comment>
<dbReference type="EMBL" id="BMAT01008214">
    <property type="protein sequence ID" value="GFR80442.1"/>
    <property type="molecule type" value="Genomic_DNA"/>
</dbReference>
<sequence>MSIDDDDDDNDDDDEDDDNDDDHDDPDLVVTRYRGQTIIVQQPAFLAHTSTSERNIHSHTYRRVAYRSYHEGDPLGTRYDDSVQATGISHDLQHCHNAHISLRRRVSLCACL</sequence>
<proteinExistence type="predicted"/>
<organism evidence="2 3">
    <name type="scientific">Elysia marginata</name>
    <dbReference type="NCBI Taxonomy" id="1093978"/>
    <lineage>
        <taxon>Eukaryota</taxon>
        <taxon>Metazoa</taxon>
        <taxon>Spiralia</taxon>
        <taxon>Lophotrochozoa</taxon>
        <taxon>Mollusca</taxon>
        <taxon>Gastropoda</taxon>
        <taxon>Heterobranchia</taxon>
        <taxon>Euthyneura</taxon>
        <taxon>Panpulmonata</taxon>
        <taxon>Sacoglossa</taxon>
        <taxon>Placobranchoidea</taxon>
        <taxon>Plakobranchidae</taxon>
        <taxon>Elysia</taxon>
    </lineage>
</organism>
<evidence type="ECO:0000313" key="3">
    <source>
        <dbReference type="Proteomes" id="UP000762676"/>
    </source>
</evidence>
<evidence type="ECO:0000256" key="1">
    <source>
        <dbReference type="SAM" id="MobiDB-lite"/>
    </source>
</evidence>
<evidence type="ECO:0000313" key="2">
    <source>
        <dbReference type="EMBL" id="GFR80442.1"/>
    </source>
</evidence>
<accession>A0AAV4G4A5</accession>
<protein>
    <submittedName>
        <fullName evidence="2">Uncharacterized protein</fullName>
    </submittedName>
</protein>
<dbReference type="AlphaFoldDB" id="A0AAV4G4A5"/>